<comment type="caution">
    <text evidence="7">The sequence shown here is derived from an EMBL/GenBank/DDBJ whole genome shotgun (WGS) entry which is preliminary data.</text>
</comment>
<gene>
    <name evidence="7" type="ORF">QC825_04395</name>
</gene>
<evidence type="ECO:0000256" key="1">
    <source>
        <dbReference type="ARBA" id="ARBA00004141"/>
    </source>
</evidence>
<dbReference type="PANTHER" id="PTHR10057:SF0">
    <property type="entry name" value="TRANSLOCATOR PROTEIN"/>
    <property type="match status" value="1"/>
</dbReference>
<comment type="similarity">
    <text evidence="2">Belongs to the TspO/BZRP family.</text>
</comment>
<dbReference type="RefSeq" id="WP_251590874.1">
    <property type="nucleotide sequence ID" value="NZ_JAMLJI010000001.1"/>
</dbReference>
<keyword evidence="8" id="KW-1185">Reference proteome</keyword>
<evidence type="ECO:0000313" key="7">
    <source>
        <dbReference type="EMBL" id="MDR5895317.1"/>
    </source>
</evidence>
<comment type="subcellular location">
    <subcellularLocation>
        <location evidence="1">Membrane</location>
        <topology evidence="1">Multi-pass membrane protein</topology>
    </subcellularLocation>
</comment>
<feature type="transmembrane region" description="Helical" evidence="6">
    <location>
        <begin position="63"/>
        <end position="83"/>
    </location>
</feature>
<evidence type="ECO:0000256" key="6">
    <source>
        <dbReference type="SAM" id="Phobius"/>
    </source>
</evidence>
<accession>A0ABU1GV11</accession>
<keyword evidence="5 6" id="KW-0472">Membrane</keyword>
<organism evidence="7 8">
    <name type="scientific">Larsenimonas suaedae</name>
    <dbReference type="NCBI Taxonomy" id="1851019"/>
    <lineage>
        <taxon>Bacteria</taxon>
        <taxon>Pseudomonadati</taxon>
        <taxon>Pseudomonadota</taxon>
        <taxon>Gammaproteobacteria</taxon>
        <taxon>Oceanospirillales</taxon>
        <taxon>Halomonadaceae</taxon>
        <taxon>Larsenimonas</taxon>
    </lineage>
</organism>
<feature type="transmembrane region" description="Helical" evidence="6">
    <location>
        <begin position="119"/>
        <end position="140"/>
    </location>
</feature>
<dbReference type="EMBL" id="JARWAO010000002">
    <property type="protein sequence ID" value="MDR5895317.1"/>
    <property type="molecule type" value="Genomic_DNA"/>
</dbReference>
<reference evidence="7 8" key="1">
    <citation type="submission" date="2023-04" db="EMBL/GenBank/DDBJ databases">
        <title>A long-awaited taxogenomic arrangement of the family Halomonadaceae.</title>
        <authorList>
            <person name="De La Haba R."/>
            <person name="Chuvochina M."/>
            <person name="Wittouck S."/>
            <person name="Arahal D.R."/>
            <person name="Sanchez-Porro C."/>
            <person name="Hugenholtz P."/>
            <person name="Ventosa A."/>
        </authorList>
    </citation>
    <scope>NUCLEOTIDE SEQUENCE [LARGE SCALE GENOMIC DNA]</scope>
    <source>
        <strain evidence="7 8">DSM 22428</strain>
    </source>
</reference>
<dbReference type="PANTHER" id="PTHR10057">
    <property type="entry name" value="PERIPHERAL-TYPE BENZODIAZEPINE RECEPTOR"/>
    <property type="match status" value="1"/>
</dbReference>
<proteinExistence type="inferred from homology"/>
<evidence type="ECO:0000256" key="2">
    <source>
        <dbReference type="ARBA" id="ARBA00007524"/>
    </source>
</evidence>
<evidence type="ECO:0000256" key="4">
    <source>
        <dbReference type="ARBA" id="ARBA00022989"/>
    </source>
</evidence>
<dbReference type="CDD" id="cd15904">
    <property type="entry name" value="TSPO_MBR"/>
    <property type="match status" value="1"/>
</dbReference>
<feature type="transmembrane region" description="Helical" evidence="6">
    <location>
        <begin position="21"/>
        <end position="43"/>
    </location>
</feature>
<dbReference type="InterPro" id="IPR038330">
    <property type="entry name" value="TspO/MBR-related_sf"/>
</dbReference>
<dbReference type="Gene3D" id="1.20.1260.100">
    <property type="entry name" value="TspO/MBR protein"/>
    <property type="match status" value="1"/>
</dbReference>
<sequence>MRDSEHPMSIPAPSSRTLSPAGGLLAWLGLSAFALLLGAVASVDARSLYEQLEQPGWAPPGWVFGPVWTTLYVLMGFAAWRVWRIGGFSARKGILTLYLVQLGVNMLWSWLFFSWTMGLAALADVVVLWMLILATLIGFWRADWLAGVLMLPYLAWVTLATALTAWVWSHNPYILG</sequence>
<feature type="transmembrane region" description="Helical" evidence="6">
    <location>
        <begin position="95"/>
        <end position="113"/>
    </location>
</feature>
<dbReference type="InterPro" id="IPR004307">
    <property type="entry name" value="TspO_MBR"/>
</dbReference>
<name>A0ABU1GV11_9GAMM</name>
<protein>
    <submittedName>
        <fullName evidence="7">Tryptophan-rich sensory protein</fullName>
    </submittedName>
</protein>
<dbReference type="Proteomes" id="UP001269375">
    <property type="component" value="Unassembled WGS sequence"/>
</dbReference>
<evidence type="ECO:0000313" key="8">
    <source>
        <dbReference type="Proteomes" id="UP001269375"/>
    </source>
</evidence>
<dbReference type="PIRSF" id="PIRSF005859">
    <property type="entry name" value="PBR"/>
    <property type="match status" value="1"/>
</dbReference>
<feature type="transmembrane region" description="Helical" evidence="6">
    <location>
        <begin position="147"/>
        <end position="168"/>
    </location>
</feature>
<keyword evidence="4 6" id="KW-1133">Transmembrane helix</keyword>
<evidence type="ECO:0000256" key="5">
    <source>
        <dbReference type="ARBA" id="ARBA00023136"/>
    </source>
</evidence>
<keyword evidence="3 6" id="KW-0812">Transmembrane</keyword>
<evidence type="ECO:0000256" key="3">
    <source>
        <dbReference type="ARBA" id="ARBA00022692"/>
    </source>
</evidence>
<dbReference type="Pfam" id="PF03073">
    <property type="entry name" value="TspO_MBR"/>
    <property type="match status" value="1"/>
</dbReference>